<evidence type="ECO:0000313" key="3">
    <source>
        <dbReference type="Proteomes" id="UP000218785"/>
    </source>
</evidence>
<feature type="transmembrane region" description="Helical" evidence="1">
    <location>
        <begin position="59"/>
        <end position="80"/>
    </location>
</feature>
<protein>
    <submittedName>
        <fullName evidence="2">Uncharacterized protein</fullName>
    </submittedName>
</protein>
<keyword evidence="1" id="KW-0812">Transmembrane</keyword>
<dbReference type="EMBL" id="AP018248">
    <property type="protein sequence ID" value="BAZ01227.1"/>
    <property type="molecule type" value="Genomic_DNA"/>
</dbReference>
<keyword evidence="1" id="KW-0472">Membrane</keyword>
<dbReference type="AlphaFoldDB" id="A0A1Z4N695"/>
<proteinExistence type="predicted"/>
<sequence length="84" mass="9269">MIKLKFAIIAMVIVIFSVSAYYSKSVLDWAAEAGGFGSCSWCSQTHPFYIATNQEIADFFTLGCLIGGLTISTWVMLLNFEKNS</sequence>
<name>A0A1Z4N695_9CYAN</name>
<accession>A0A1Z4N695</accession>
<reference evidence="2 3" key="1">
    <citation type="submission" date="2017-06" db="EMBL/GenBank/DDBJ databases">
        <title>Genome sequencing of cyanobaciteial culture collection at National Institute for Environmental Studies (NIES).</title>
        <authorList>
            <person name="Hirose Y."/>
            <person name="Shimura Y."/>
            <person name="Fujisawa T."/>
            <person name="Nakamura Y."/>
            <person name="Kawachi M."/>
        </authorList>
    </citation>
    <scope>NUCLEOTIDE SEQUENCE [LARGE SCALE GENOMIC DNA]</scope>
    <source>
        <strain evidence="2 3">NIES-37</strain>
    </source>
</reference>
<evidence type="ECO:0000256" key="1">
    <source>
        <dbReference type="SAM" id="Phobius"/>
    </source>
</evidence>
<gene>
    <name evidence="2" type="ORF">NIES37_52260</name>
</gene>
<organism evidence="2 3">
    <name type="scientific">Tolypothrix tenuis PCC 7101</name>
    <dbReference type="NCBI Taxonomy" id="231146"/>
    <lineage>
        <taxon>Bacteria</taxon>
        <taxon>Bacillati</taxon>
        <taxon>Cyanobacteriota</taxon>
        <taxon>Cyanophyceae</taxon>
        <taxon>Nostocales</taxon>
        <taxon>Tolypothrichaceae</taxon>
        <taxon>Tolypothrix</taxon>
    </lineage>
</organism>
<dbReference type="RefSeq" id="WP_190445779.1">
    <property type="nucleotide sequence ID" value="NZ_CAWNJS010000001.1"/>
</dbReference>
<keyword evidence="1" id="KW-1133">Transmembrane helix</keyword>
<keyword evidence="3" id="KW-1185">Reference proteome</keyword>
<dbReference type="KEGG" id="ttq:NIES37_52260"/>
<dbReference type="Proteomes" id="UP000218785">
    <property type="component" value="Chromosome"/>
</dbReference>
<evidence type="ECO:0000313" key="2">
    <source>
        <dbReference type="EMBL" id="BAZ01227.1"/>
    </source>
</evidence>